<feature type="transmembrane region" description="Helical" evidence="1">
    <location>
        <begin position="24"/>
        <end position="44"/>
    </location>
</feature>
<feature type="transmembrane region" description="Helical" evidence="1">
    <location>
        <begin position="194"/>
        <end position="212"/>
    </location>
</feature>
<evidence type="ECO:0000313" key="2">
    <source>
        <dbReference type="EMBL" id="CAB4806083.1"/>
    </source>
</evidence>
<dbReference type="EMBL" id="CAFAAQ010000062">
    <property type="protein sequence ID" value="CAB4806083.1"/>
    <property type="molecule type" value="Genomic_DNA"/>
</dbReference>
<keyword evidence="1" id="KW-0812">Transmembrane</keyword>
<evidence type="ECO:0000256" key="1">
    <source>
        <dbReference type="SAM" id="Phobius"/>
    </source>
</evidence>
<keyword evidence="1" id="KW-0472">Membrane</keyword>
<gene>
    <name evidence="2" type="ORF">UFOPK3046_00848</name>
</gene>
<dbReference type="AlphaFoldDB" id="A0A6J6YD32"/>
<accession>A0A6J6YD32</accession>
<feature type="transmembrane region" description="Helical" evidence="1">
    <location>
        <begin position="401"/>
        <end position="421"/>
    </location>
</feature>
<feature type="transmembrane region" description="Helical" evidence="1">
    <location>
        <begin position="245"/>
        <end position="266"/>
    </location>
</feature>
<feature type="transmembrane region" description="Helical" evidence="1">
    <location>
        <begin position="441"/>
        <end position="462"/>
    </location>
</feature>
<feature type="transmembrane region" description="Helical" evidence="1">
    <location>
        <begin position="512"/>
        <end position="531"/>
    </location>
</feature>
<keyword evidence="1" id="KW-1133">Transmembrane helix</keyword>
<feature type="transmembrane region" description="Helical" evidence="1">
    <location>
        <begin position="304"/>
        <end position="325"/>
    </location>
</feature>
<proteinExistence type="predicted"/>
<feature type="transmembrane region" description="Helical" evidence="1">
    <location>
        <begin position="80"/>
        <end position="104"/>
    </location>
</feature>
<reference evidence="2" key="1">
    <citation type="submission" date="2020-05" db="EMBL/GenBank/DDBJ databases">
        <authorList>
            <person name="Chiriac C."/>
            <person name="Salcher M."/>
            <person name="Ghai R."/>
            <person name="Kavagutti S V."/>
        </authorList>
    </citation>
    <scope>NUCLEOTIDE SEQUENCE</scope>
</reference>
<feature type="transmembrane region" description="Helical" evidence="1">
    <location>
        <begin position="350"/>
        <end position="372"/>
    </location>
</feature>
<feature type="transmembrane region" description="Helical" evidence="1">
    <location>
        <begin position="164"/>
        <end position="187"/>
    </location>
</feature>
<organism evidence="2">
    <name type="scientific">freshwater metagenome</name>
    <dbReference type="NCBI Taxonomy" id="449393"/>
    <lineage>
        <taxon>unclassified sequences</taxon>
        <taxon>metagenomes</taxon>
        <taxon>ecological metagenomes</taxon>
    </lineage>
</organism>
<protein>
    <submittedName>
        <fullName evidence="2">Unannotated protein</fullName>
    </submittedName>
</protein>
<feature type="transmembrane region" description="Helical" evidence="1">
    <location>
        <begin position="125"/>
        <end position="158"/>
    </location>
</feature>
<feature type="transmembrane region" description="Helical" evidence="1">
    <location>
        <begin position="56"/>
        <end position="74"/>
    </location>
</feature>
<name>A0A6J6YD32_9ZZZZ</name>
<sequence>MTRSGSGFSGTLGLLRLALRRDRILLPTWISVFALTAAVSAKATADLYPSIASRSAAAGAINSSAALVAIYGRVYDPASLGAVSMIKMGGIGGICVALLSIILITRHTRAEEESGRMELLGATAVGRLAPLGSAMAVILLANLALALATAGLLVAVGLSAAGSVAFGLSWAGAGLAFGAIAAVCAQVSGTARAATALASAVLAASYALRALGDSIFGSPLGPGWPSWISPIGWAQQVRPFAGNQWSVLALSACFSVAVATGALVLADRRDLGAGLLQTRAGPAIAAARLRSPLALAWRLQRGTFAGWLLAFVLLGLMIGGIASSVGDFLNNPSARDFITKLGGEKGLVDAFLAIELSFAGILASAFGVQVVMRLAAEEGEGRAEAVLATSVSRTRWAMGHIWIAMCGTSALLLALGGAAGLTRALQAGDANELGRLVLASMAQLPAAWVLSALTVAVFGIFLRLVVLGWVAFAAFILLAELGPLLNLPQWVLDLSPFAHVPRLPGVAVTPTPFAFLTAAAVLLLAVGLLGLQRRDIA</sequence>
<feature type="transmembrane region" description="Helical" evidence="1">
    <location>
        <begin position="469"/>
        <end position="492"/>
    </location>
</feature>